<evidence type="ECO:0000256" key="1">
    <source>
        <dbReference type="PROSITE-ProRule" id="PRU00285"/>
    </source>
</evidence>
<dbReference type="Pfam" id="PF00011">
    <property type="entry name" value="HSP20"/>
    <property type="match status" value="1"/>
</dbReference>
<dbReference type="InterPro" id="IPR001436">
    <property type="entry name" value="Alpha-crystallin/sHSP_animal"/>
</dbReference>
<dbReference type="AlphaFoldDB" id="A0A1D1VFU2"/>
<dbReference type="Proteomes" id="UP000186922">
    <property type="component" value="Unassembled WGS sequence"/>
</dbReference>
<dbReference type="GO" id="GO:0051082">
    <property type="term" value="F:unfolded protein binding"/>
    <property type="evidence" value="ECO:0007669"/>
    <property type="project" value="TreeGrafter"/>
</dbReference>
<dbReference type="GO" id="GO:0009408">
    <property type="term" value="P:response to heat"/>
    <property type="evidence" value="ECO:0007669"/>
    <property type="project" value="TreeGrafter"/>
</dbReference>
<dbReference type="GO" id="GO:0005634">
    <property type="term" value="C:nucleus"/>
    <property type="evidence" value="ECO:0007669"/>
    <property type="project" value="TreeGrafter"/>
</dbReference>
<reference evidence="5 6" key="1">
    <citation type="journal article" date="2016" name="Nat. Commun.">
        <title>Extremotolerant tardigrade genome and improved radiotolerance of human cultured cells by tardigrade-unique protein.</title>
        <authorList>
            <person name="Hashimoto T."/>
            <person name="Horikawa D.D."/>
            <person name="Saito Y."/>
            <person name="Kuwahara H."/>
            <person name="Kozuka-Hata H."/>
            <person name="Shin-I T."/>
            <person name="Minakuchi Y."/>
            <person name="Ohishi K."/>
            <person name="Motoyama A."/>
            <person name="Aizu T."/>
            <person name="Enomoto A."/>
            <person name="Kondo K."/>
            <person name="Tanaka S."/>
            <person name="Hara Y."/>
            <person name="Koshikawa S."/>
            <person name="Sagara H."/>
            <person name="Miura T."/>
            <person name="Yokobori S."/>
            <person name="Miyagawa K."/>
            <person name="Suzuki Y."/>
            <person name="Kubo T."/>
            <person name="Oyama M."/>
            <person name="Kohara Y."/>
            <person name="Fujiyama A."/>
            <person name="Arakawa K."/>
            <person name="Katayama T."/>
            <person name="Toyoda A."/>
            <person name="Kunieda T."/>
        </authorList>
    </citation>
    <scope>NUCLEOTIDE SEQUENCE [LARGE SCALE GENOMIC DNA]</scope>
    <source>
        <strain evidence="5 6">YOKOZUNA-1</strain>
    </source>
</reference>
<dbReference type="EMBL" id="BDGG01000004">
    <property type="protein sequence ID" value="GAU97348.1"/>
    <property type="molecule type" value="Genomic_DNA"/>
</dbReference>
<feature type="region of interest" description="Disordered" evidence="3">
    <location>
        <begin position="170"/>
        <end position="195"/>
    </location>
</feature>
<proteinExistence type="inferred from homology"/>
<comment type="similarity">
    <text evidence="1 2">Belongs to the small heat shock protein (HSP20) family.</text>
</comment>
<dbReference type="InterPro" id="IPR002068">
    <property type="entry name" value="A-crystallin/Hsp20_dom"/>
</dbReference>
<feature type="domain" description="SHSP" evidence="4">
    <location>
        <begin position="71"/>
        <end position="180"/>
    </location>
</feature>
<evidence type="ECO:0000259" key="4">
    <source>
        <dbReference type="PROSITE" id="PS01031"/>
    </source>
</evidence>
<keyword evidence="6" id="KW-1185">Reference proteome</keyword>
<gene>
    <name evidence="5" type="primary">RvY_08665-1</name>
    <name evidence="5" type="synonym">RvY_08665.1</name>
    <name evidence="5" type="ORF">RvY_08665</name>
</gene>
<dbReference type="Gene3D" id="2.60.40.790">
    <property type="match status" value="1"/>
</dbReference>
<evidence type="ECO:0000256" key="2">
    <source>
        <dbReference type="RuleBase" id="RU003616"/>
    </source>
</evidence>
<evidence type="ECO:0000313" key="5">
    <source>
        <dbReference type="EMBL" id="GAU97348.1"/>
    </source>
</evidence>
<evidence type="ECO:0000256" key="3">
    <source>
        <dbReference type="SAM" id="MobiDB-lite"/>
    </source>
</evidence>
<dbReference type="STRING" id="947166.A0A1D1VFU2"/>
<comment type="caution">
    <text evidence="5">The sequence shown here is derived from an EMBL/GenBank/DDBJ whole genome shotgun (WGS) entry which is preliminary data.</text>
</comment>
<dbReference type="PANTHER" id="PTHR45640">
    <property type="entry name" value="HEAT SHOCK PROTEIN HSP-12.2-RELATED"/>
    <property type="match status" value="1"/>
</dbReference>
<dbReference type="SUPFAM" id="SSF49764">
    <property type="entry name" value="HSP20-like chaperones"/>
    <property type="match status" value="1"/>
</dbReference>
<dbReference type="SMR" id="A0A1D1VFU2"/>
<name>A0A1D1VFU2_RAMVA</name>
<dbReference type="InterPro" id="IPR008978">
    <property type="entry name" value="HSP20-like_chaperone"/>
</dbReference>
<organism evidence="5 6">
    <name type="scientific">Ramazzottius varieornatus</name>
    <name type="common">Water bear</name>
    <name type="synonym">Tardigrade</name>
    <dbReference type="NCBI Taxonomy" id="947166"/>
    <lineage>
        <taxon>Eukaryota</taxon>
        <taxon>Metazoa</taxon>
        <taxon>Ecdysozoa</taxon>
        <taxon>Tardigrada</taxon>
        <taxon>Eutardigrada</taxon>
        <taxon>Parachela</taxon>
        <taxon>Hypsibioidea</taxon>
        <taxon>Ramazzottiidae</taxon>
        <taxon>Ramazzottius</taxon>
    </lineage>
</organism>
<feature type="compositionally biased region" description="Basic and acidic residues" evidence="3">
    <location>
        <begin position="171"/>
        <end position="195"/>
    </location>
</feature>
<sequence>MSRNLARLLPQITNMLDTPFRRAVTPFNRYRWPASSLGFFDREFERMSNMMDRMHNDLWHSSSLLENPQGSQRGKMNQDLFNIVEENGKKKMRIIFEAERCKPEDIEIKAKGNHLEIKARTEEKGEHFQSIQEYSQYLTLPEGVKAEELTCQFEGGMVTLEAPYTPPAIEAPKDIPVQKEPAEPPVKHNIPIKHE</sequence>
<dbReference type="PANTHER" id="PTHR45640:SF26">
    <property type="entry name" value="RE23625P"/>
    <property type="match status" value="1"/>
</dbReference>
<dbReference type="GO" id="GO:0005737">
    <property type="term" value="C:cytoplasm"/>
    <property type="evidence" value="ECO:0007669"/>
    <property type="project" value="TreeGrafter"/>
</dbReference>
<dbReference type="GO" id="GO:0042026">
    <property type="term" value="P:protein refolding"/>
    <property type="evidence" value="ECO:0007669"/>
    <property type="project" value="TreeGrafter"/>
</dbReference>
<protein>
    <submittedName>
        <fullName evidence="5">HSP20-6</fullName>
    </submittedName>
</protein>
<accession>A0A1D1VFU2</accession>
<evidence type="ECO:0000313" key="6">
    <source>
        <dbReference type="Proteomes" id="UP000186922"/>
    </source>
</evidence>
<dbReference type="OrthoDB" id="10060792at2759"/>
<dbReference type="CDD" id="cd06526">
    <property type="entry name" value="metazoan_ACD"/>
    <property type="match status" value="1"/>
</dbReference>
<dbReference type="PROSITE" id="PS01031">
    <property type="entry name" value="SHSP"/>
    <property type="match status" value="1"/>
</dbReference>